<feature type="binding site" evidence="3">
    <location>
        <position position="150"/>
    </location>
    <ligand>
        <name>Mg(2+)</name>
        <dbReference type="ChEBI" id="CHEBI:18420"/>
    </ligand>
</feature>
<dbReference type="InterPro" id="IPR020635">
    <property type="entry name" value="Tyr_kinase_cat_dom"/>
</dbReference>
<comment type="caution">
    <text evidence="6">The sequence shown here is derived from an EMBL/GenBank/DDBJ whole genome shotgun (WGS) entry which is preliminary data.</text>
</comment>
<dbReference type="PIRSF" id="PIRSF000615">
    <property type="entry name" value="TyrPK_CSF1-R"/>
    <property type="match status" value="1"/>
</dbReference>
<dbReference type="EMBL" id="BTSX01000004">
    <property type="protein sequence ID" value="GMS93438.1"/>
    <property type="molecule type" value="Genomic_DNA"/>
</dbReference>
<feature type="site" description="Important for interaction with phosphotyrosine-binding proteins" evidence="4">
    <location>
        <position position="275"/>
    </location>
</feature>
<dbReference type="InterPro" id="IPR008266">
    <property type="entry name" value="Tyr_kinase_AS"/>
</dbReference>
<feature type="active site" description="Proton acceptor" evidence="1">
    <location>
        <position position="132"/>
    </location>
</feature>
<reference evidence="6" key="1">
    <citation type="submission" date="2023-10" db="EMBL/GenBank/DDBJ databases">
        <title>Genome assembly of Pristionchus species.</title>
        <authorList>
            <person name="Yoshida K."/>
            <person name="Sommer R.J."/>
        </authorList>
    </citation>
    <scope>NUCLEOTIDE SEQUENCE</scope>
    <source>
        <strain evidence="6">RS0144</strain>
    </source>
</reference>
<evidence type="ECO:0000256" key="1">
    <source>
        <dbReference type="PIRSR" id="PIRSR000615-1"/>
    </source>
</evidence>
<name>A0AAV5TDW5_9BILA</name>
<feature type="binding site" evidence="2">
    <location>
        <position position="136"/>
    </location>
    <ligand>
        <name>ATP</name>
        <dbReference type="ChEBI" id="CHEBI:30616"/>
    </ligand>
</feature>
<evidence type="ECO:0000313" key="7">
    <source>
        <dbReference type="Proteomes" id="UP001432027"/>
    </source>
</evidence>
<dbReference type="FunFam" id="1.10.510.10:FF:001384">
    <property type="entry name" value="C-type lectin"/>
    <property type="match status" value="1"/>
</dbReference>
<protein>
    <recommendedName>
        <fullName evidence="5">Protein kinase domain-containing protein</fullName>
    </recommendedName>
</protein>
<gene>
    <name evidence="6" type="ORF">PENTCL1PPCAC_15613</name>
</gene>
<evidence type="ECO:0000256" key="4">
    <source>
        <dbReference type="PIRSR" id="PIRSR000615-4"/>
    </source>
</evidence>
<dbReference type="PANTHER" id="PTHR24416">
    <property type="entry name" value="TYROSINE-PROTEIN KINASE RECEPTOR"/>
    <property type="match status" value="1"/>
</dbReference>
<keyword evidence="2" id="KW-0547">Nucleotide-binding</keyword>
<dbReference type="InterPro" id="IPR050122">
    <property type="entry name" value="RTK"/>
</dbReference>
<dbReference type="PROSITE" id="PS50011">
    <property type="entry name" value="PROTEIN_KINASE_DOM"/>
    <property type="match status" value="1"/>
</dbReference>
<proteinExistence type="predicted"/>
<keyword evidence="3" id="KW-0479">Metal-binding</keyword>
<keyword evidence="2" id="KW-0067">ATP-binding</keyword>
<dbReference type="SUPFAM" id="SSF56112">
    <property type="entry name" value="Protein kinase-like (PK-like)"/>
    <property type="match status" value="1"/>
</dbReference>
<feature type="non-terminal residue" evidence="6">
    <location>
        <position position="1"/>
    </location>
</feature>
<dbReference type="GO" id="GO:0004714">
    <property type="term" value="F:transmembrane receptor protein tyrosine kinase activity"/>
    <property type="evidence" value="ECO:0007669"/>
    <property type="project" value="TreeGrafter"/>
</dbReference>
<dbReference type="PRINTS" id="PR00109">
    <property type="entry name" value="TYRKINASE"/>
</dbReference>
<feature type="binding site" evidence="2">
    <location>
        <begin position="73"/>
        <end position="79"/>
    </location>
    <ligand>
        <name>ATP</name>
        <dbReference type="ChEBI" id="CHEBI:30616"/>
    </ligand>
</feature>
<feature type="binding site" evidence="3">
    <location>
        <position position="137"/>
    </location>
    <ligand>
        <name>Mg(2+)</name>
        <dbReference type="ChEBI" id="CHEBI:18420"/>
    </ligand>
</feature>
<dbReference type="Proteomes" id="UP001432027">
    <property type="component" value="Unassembled WGS sequence"/>
</dbReference>
<evidence type="ECO:0000313" key="6">
    <source>
        <dbReference type="EMBL" id="GMS93438.1"/>
    </source>
</evidence>
<dbReference type="GO" id="GO:0005524">
    <property type="term" value="F:ATP binding"/>
    <property type="evidence" value="ECO:0007669"/>
    <property type="project" value="UniProtKB-KW"/>
</dbReference>
<keyword evidence="7" id="KW-1185">Reference proteome</keyword>
<sequence length="293" mass="33615">IPLVACKSIIELTALRNYNDTVAVKMLHENADSIAELNFRSEIDLMKKIGYHERLVNLLGCVTLSEPILLISEYCANGDLLRFMSQRRAYMLEHTSCLDDDKIITSKKQIMFAIQIAYGLEYLASRGFIHRDIAARNIMVDCHETCKIGDFGLCREVEKDDVNYQSRGGKLPVKWMPPEAIEKYHFSSASDVILYGIILFEIVTLGGTPYADWPASELLDRLKIGERMHRPDNCSENLYEVMSHCWAEIPTDRPSFTKLRKRLGVLLENVNQDDYYLKLNAQANYYVFHSNDS</sequence>
<feature type="domain" description="Protein kinase" evidence="5">
    <location>
        <begin position="1"/>
        <end position="267"/>
    </location>
</feature>
<organism evidence="6 7">
    <name type="scientific">Pristionchus entomophagus</name>
    <dbReference type="NCBI Taxonomy" id="358040"/>
    <lineage>
        <taxon>Eukaryota</taxon>
        <taxon>Metazoa</taxon>
        <taxon>Ecdysozoa</taxon>
        <taxon>Nematoda</taxon>
        <taxon>Chromadorea</taxon>
        <taxon>Rhabditida</taxon>
        <taxon>Rhabditina</taxon>
        <taxon>Diplogasteromorpha</taxon>
        <taxon>Diplogasteroidea</taxon>
        <taxon>Neodiplogasteridae</taxon>
        <taxon>Pristionchus</taxon>
    </lineage>
</organism>
<dbReference type="AlphaFoldDB" id="A0AAV5TDW5"/>
<dbReference type="PROSITE" id="PS00109">
    <property type="entry name" value="PROTEIN_KINASE_TYR"/>
    <property type="match status" value="1"/>
</dbReference>
<evidence type="ECO:0000256" key="2">
    <source>
        <dbReference type="PIRSR" id="PIRSR000615-2"/>
    </source>
</evidence>
<evidence type="ECO:0000256" key="3">
    <source>
        <dbReference type="PIRSR" id="PIRSR000615-3"/>
    </source>
</evidence>
<dbReference type="Gene3D" id="1.10.510.10">
    <property type="entry name" value="Transferase(Phosphotransferase) domain 1"/>
    <property type="match status" value="1"/>
</dbReference>
<dbReference type="Gene3D" id="3.30.200.20">
    <property type="entry name" value="Phosphorylase Kinase, domain 1"/>
    <property type="match status" value="1"/>
</dbReference>
<dbReference type="GO" id="GO:0046872">
    <property type="term" value="F:metal ion binding"/>
    <property type="evidence" value="ECO:0007669"/>
    <property type="project" value="UniProtKB-KW"/>
</dbReference>
<dbReference type="InterPro" id="IPR000719">
    <property type="entry name" value="Prot_kinase_dom"/>
</dbReference>
<dbReference type="Pfam" id="PF07714">
    <property type="entry name" value="PK_Tyr_Ser-Thr"/>
    <property type="match status" value="1"/>
</dbReference>
<evidence type="ECO:0000259" key="5">
    <source>
        <dbReference type="PROSITE" id="PS50011"/>
    </source>
</evidence>
<dbReference type="PANTHER" id="PTHR24416:SF583">
    <property type="entry name" value="RECEPTOR PROTEIN-TYROSINE KINASE"/>
    <property type="match status" value="1"/>
</dbReference>
<dbReference type="InterPro" id="IPR011009">
    <property type="entry name" value="Kinase-like_dom_sf"/>
</dbReference>
<dbReference type="GO" id="GO:0043235">
    <property type="term" value="C:receptor complex"/>
    <property type="evidence" value="ECO:0007669"/>
    <property type="project" value="TreeGrafter"/>
</dbReference>
<dbReference type="GO" id="GO:0007169">
    <property type="term" value="P:cell surface receptor protein tyrosine kinase signaling pathway"/>
    <property type="evidence" value="ECO:0007669"/>
    <property type="project" value="TreeGrafter"/>
</dbReference>
<keyword evidence="3" id="KW-0460">Magnesium</keyword>
<dbReference type="CDD" id="cd00192">
    <property type="entry name" value="PTKc"/>
    <property type="match status" value="1"/>
</dbReference>
<dbReference type="GO" id="GO:0005886">
    <property type="term" value="C:plasma membrane"/>
    <property type="evidence" value="ECO:0007669"/>
    <property type="project" value="TreeGrafter"/>
</dbReference>
<dbReference type="InterPro" id="IPR001245">
    <property type="entry name" value="Ser-Thr/Tyr_kinase_cat_dom"/>
</dbReference>
<feature type="binding site" evidence="2">
    <location>
        <position position="25"/>
    </location>
    <ligand>
        <name>ATP</name>
        <dbReference type="ChEBI" id="CHEBI:30616"/>
    </ligand>
</feature>
<dbReference type="SMART" id="SM00219">
    <property type="entry name" value="TyrKc"/>
    <property type="match status" value="1"/>
</dbReference>
<accession>A0AAV5TDW5</accession>